<organism evidence="1 2">
    <name type="scientific">Roseovarius marisflavi</name>
    <dbReference type="NCBI Taxonomy" id="1054996"/>
    <lineage>
        <taxon>Bacteria</taxon>
        <taxon>Pseudomonadati</taxon>
        <taxon>Pseudomonadota</taxon>
        <taxon>Alphaproteobacteria</taxon>
        <taxon>Rhodobacterales</taxon>
        <taxon>Roseobacteraceae</taxon>
        <taxon>Roseovarius</taxon>
    </lineage>
</organism>
<dbReference type="STRING" id="1054996.SAMN05444414_10738"/>
<gene>
    <name evidence="1" type="ORF">SAMN05444414_10738</name>
</gene>
<reference evidence="2" key="1">
    <citation type="submission" date="2016-11" db="EMBL/GenBank/DDBJ databases">
        <authorList>
            <person name="Varghese N."/>
            <person name="Submissions S."/>
        </authorList>
    </citation>
    <scope>NUCLEOTIDE SEQUENCE [LARGE SCALE GENOMIC DNA]</scope>
    <source>
        <strain evidence="2">DSM 29327</strain>
    </source>
</reference>
<evidence type="ECO:0000313" key="2">
    <source>
        <dbReference type="Proteomes" id="UP000184191"/>
    </source>
</evidence>
<protein>
    <recommendedName>
        <fullName evidence="3">AAA+ family ATPase</fullName>
    </recommendedName>
</protein>
<evidence type="ECO:0008006" key="3">
    <source>
        <dbReference type="Google" id="ProtNLM"/>
    </source>
</evidence>
<dbReference type="Proteomes" id="UP000184191">
    <property type="component" value="Unassembled WGS sequence"/>
</dbReference>
<accession>A0A1M6YLU6</accession>
<dbReference type="AlphaFoldDB" id="A0A1M6YLU6"/>
<dbReference type="EMBL" id="FRBN01000007">
    <property type="protein sequence ID" value="SHL19055.1"/>
    <property type="molecule type" value="Genomic_DNA"/>
</dbReference>
<name>A0A1M6YLU6_9RHOB</name>
<proteinExistence type="predicted"/>
<evidence type="ECO:0000313" key="1">
    <source>
        <dbReference type="EMBL" id="SHL19055.1"/>
    </source>
</evidence>
<sequence>MLICDLKIRDLSAYIQVMKQIRPLITALFITSLGALPLSAQDAEEDEGRSLMEEGARLFLEGIQREMGPALDDLRGMTEEMEPALRQFIEEMGPALSELMAKVGDLSAYHAPEVLPNGDIIIRRKTPQEIEPLPEGEVEL</sequence>
<keyword evidence="2" id="KW-1185">Reference proteome</keyword>